<dbReference type="PANTHER" id="PTHR30290:SF10">
    <property type="entry name" value="PERIPLASMIC OLIGOPEPTIDE-BINDING PROTEIN-RELATED"/>
    <property type="match status" value="1"/>
</dbReference>
<dbReference type="CDD" id="cd08504">
    <property type="entry name" value="PBP2_OppA"/>
    <property type="match status" value="1"/>
</dbReference>
<dbReference type="GO" id="GO:0015833">
    <property type="term" value="P:peptide transport"/>
    <property type="evidence" value="ECO:0007669"/>
    <property type="project" value="UniProtKB-KW"/>
</dbReference>
<proteinExistence type="inferred from homology"/>
<keyword evidence="4" id="KW-0732">Signal</keyword>
<evidence type="ECO:0000256" key="4">
    <source>
        <dbReference type="ARBA" id="ARBA00022729"/>
    </source>
</evidence>
<evidence type="ECO:0000256" key="3">
    <source>
        <dbReference type="ARBA" id="ARBA00022448"/>
    </source>
</evidence>
<keyword evidence="5" id="KW-0653">Protein transport</keyword>
<dbReference type="SUPFAM" id="SSF53850">
    <property type="entry name" value="Periplasmic binding protein-like II"/>
    <property type="match status" value="1"/>
</dbReference>
<evidence type="ECO:0000256" key="1">
    <source>
        <dbReference type="ARBA" id="ARBA00004196"/>
    </source>
</evidence>
<dbReference type="PATRIC" id="fig|1423735.3.peg.1502"/>
<organism evidence="7 8">
    <name type="scientific">Lapidilactobacillus concavus DSM 17758</name>
    <dbReference type="NCBI Taxonomy" id="1423735"/>
    <lineage>
        <taxon>Bacteria</taxon>
        <taxon>Bacillati</taxon>
        <taxon>Bacillota</taxon>
        <taxon>Bacilli</taxon>
        <taxon>Lactobacillales</taxon>
        <taxon>Lactobacillaceae</taxon>
        <taxon>Lapidilactobacillus</taxon>
    </lineage>
</organism>
<dbReference type="InterPro" id="IPR030678">
    <property type="entry name" value="Peptide/Ni-bd"/>
</dbReference>
<protein>
    <submittedName>
        <fullName evidence="7">ABC transporter periplasmic subunit</fullName>
    </submittedName>
</protein>
<dbReference type="PANTHER" id="PTHR30290">
    <property type="entry name" value="PERIPLASMIC BINDING COMPONENT OF ABC TRANSPORTER"/>
    <property type="match status" value="1"/>
</dbReference>
<dbReference type="GO" id="GO:1904680">
    <property type="term" value="F:peptide transmembrane transporter activity"/>
    <property type="evidence" value="ECO:0007669"/>
    <property type="project" value="TreeGrafter"/>
</dbReference>
<dbReference type="OrthoDB" id="403896at2"/>
<evidence type="ECO:0000313" key="8">
    <source>
        <dbReference type="Proteomes" id="UP000051315"/>
    </source>
</evidence>
<dbReference type="Pfam" id="PF00496">
    <property type="entry name" value="SBP_bac_5"/>
    <property type="match status" value="1"/>
</dbReference>
<dbReference type="EMBL" id="AZFX01000038">
    <property type="protein sequence ID" value="KRM10477.1"/>
    <property type="molecule type" value="Genomic_DNA"/>
</dbReference>
<dbReference type="InterPro" id="IPR000914">
    <property type="entry name" value="SBP_5_dom"/>
</dbReference>
<dbReference type="FunFam" id="3.90.76.10:FF:000001">
    <property type="entry name" value="Oligopeptide ABC transporter substrate-binding protein"/>
    <property type="match status" value="1"/>
</dbReference>
<comment type="caution">
    <text evidence="7">The sequence shown here is derived from an EMBL/GenBank/DDBJ whole genome shotgun (WGS) entry which is preliminary data.</text>
</comment>
<sequence>MKKRHIVTTLLGVVTVLGITAVLSGCNSKSANQNSGETKQVLKLPTASQLNTIDISASSGYGQTGNVFESFYRLGKNGQVSPGLAKSLNVSDDGLTYTFKLRHAKWSNGDKITAQDFVYSWRRTITPATKSEYAYLFDGIKNANAINAGKMDPKTLGISAPDSQTVVITLEKPIPYFKVLMAYPLFGPQSEKIVNKYGKKYGTSSQYMVYSGPFKMTGWKGTNNSWKYVKNNQYWDAKVVKLDEIDYTVVSDAQTSLDLYQNNQLDLSQLSQTQVPNYQNDKEYIQYPYSYVSYLSYNFANSNATKKKLLSNQNARLAISLSLNRSQLTKKVLGNGSLVPTGFVSTDLAKNPSTHEDFSKDQKTSNTMDYNIKLAKEKWAAAQQETGIHKITLTLLAGNDNGDDPSTNIVIQYLKGQLEKVLPGLTIKIRAVPTQVASSERREGNFDIALAGWGADFNDPISFLQIPQSNTAYNYGKYHNPQYDALVEKASNADAANPDKRWEDMVAASQLLSKDQGITPLYQSVYSFMQKSGVKGIIHNTAGTQWNYKYAYIK</sequence>
<comment type="subcellular location">
    <subcellularLocation>
        <location evidence="1">Cell envelope</location>
    </subcellularLocation>
</comment>
<dbReference type="STRING" id="1423735.FC15_GL001454"/>
<dbReference type="Gene3D" id="3.90.76.10">
    <property type="entry name" value="Dipeptide-binding Protein, Domain 1"/>
    <property type="match status" value="1"/>
</dbReference>
<dbReference type="GO" id="GO:0030313">
    <property type="term" value="C:cell envelope"/>
    <property type="evidence" value="ECO:0007669"/>
    <property type="project" value="UniProtKB-SubCell"/>
</dbReference>
<dbReference type="GO" id="GO:0043190">
    <property type="term" value="C:ATP-binding cassette (ABC) transporter complex"/>
    <property type="evidence" value="ECO:0007669"/>
    <property type="project" value="InterPro"/>
</dbReference>
<comment type="similarity">
    <text evidence="2">Belongs to the bacterial solute-binding protein 5 family.</text>
</comment>
<dbReference type="Proteomes" id="UP000051315">
    <property type="component" value="Unassembled WGS sequence"/>
</dbReference>
<evidence type="ECO:0000256" key="2">
    <source>
        <dbReference type="ARBA" id="ARBA00005695"/>
    </source>
</evidence>
<reference evidence="7 8" key="1">
    <citation type="journal article" date="2015" name="Genome Announc.">
        <title>Expanding the biotechnology potential of lactobacilli through comparative genomics of 213 strains and associated genera.</title>
        <authorList>
            <person name="Sun Z."/>
            <person name="Harris H.M."/>
            <person name="McCann A."/>
            <person name="Guo C."/>
            <person name="Argimon S."/>
            <person name="Zhang W."/>
            <person name="Yang X."/>
            <person name="Jeffery I.B."/>
            <person name="Cooney J.C."/>
            <person name="Kagawa T.F."/>
            <person name="Liu W."/>
            <person name="Song Y."/>
            <person name="Salvetti E."/>
            <person name="Wrobel A."/>
            <person name="Rasinkangas P."/>
            <person name="Parkhill J."/>
            <person name="Rea M.C."/>
            <person name="O'Sullivan O."/>
            <person name="Ritari J."/>
            <person name="Douillard F.P."/>
            <person name="Paul Ross R."/>
            <person name="Yang R."/>
            <person name="Briner A.E."/>
            <person name="Felis G.E."/>
            <person name="de Vos W.M."/>
            <person name="Barrangou R."/>
            <person name="Klaenhammer T.R."/>
            <person name="Caufield P.W."/>
            <person name="Cui Y."/>
            <person name="Zhang H."/>
            <person name="O'Toole P.W."/>
        </authorList>
    </citation>
    <scope>NUCLEOTIDE SEQUENCE [LARGE SCALE GENOMIC DNA]</scope>
    <source>
        <strain evidence="7 8">DSM 17758</strain>
    </source>
</reference>
<dbReference type="PIRSF" id="PIRSF002741">
    <property type="entry name" value="MppA"/>
    <property type="match status" value="1"/>
</dbReference>
<dbReference type="PROSITE" id="PS51257">
    <property type="entry name" value="PROKAR_LIPOPROTEIN"/>
    <property type="match status" value="1"/>
</dbReference>
<accession>A0A0R1VYH6</accession>
<dbReference type="Gene3D" id="3.10.105.10">
    <property type="entry name" value="Dipeptide-binding Protein, Domain 3"/>
    <property type="match status" value="1"/>
</dbReference>
<keyword evidence="3" id="KW-0813">Transport</keyword>
<feature type="domain" description="Solute-binding protein family 5" evidence="6">
    <location>
        <begin position="80"/>
        <end position="473"/>
    </location>
</feature>
<dbReference type="RefSeq" id="WP_057824332.1">
    <property type="nucleotide sequence ID" value="NZ_AZFX01000038.1"/>
</dbReference>
<dbReference type="AlphaFoldDB" id="A0A0R1VYH6"/>
<evidence type="ECO:0000313" key="7">
    <source>
        <dbReference type="EMBL" id="KRM10477.1"/>
    </source>
</evidence>
<keyword evidence="5" id="KW-0571">Peptide transport</keyword>
<dbReference type="GO" id="GO:0042597">
    <property type="term" value="C:periplasmic space"/>
    <property type="evidence" value="ECO:0007669"/>
    <property type="project" value="UniProtKB-ARBA"/>
</dbReference>
<evidence type="ECO:0000256" key="5">
    <source>
        <dbReference type="ARBA" id="ARBA00022856"/>
    </source>
</evidence>
<evidence type="ECO:0000259" key="6">
    <source>
        <dbReference type="Pfam" id="PF00496"/>
    </source>
</evidence>
<keyword evidence="8" id="KW-1185">Reference proteome</keyword>
<dbReference type="Gene3D" id="3.40.190.10">
    <property type="entry name" value="Periplasmic binding protein-like II"/>
    <property type="match status" value="1"/>
</dbReference>
<dbReference type="InterPro" id="IPR039424">
    <property type="entry name" value="SBP_5"/>
</dbReference>
<gene>
    <name evidence="7" type="ORF">FC15_GL001454</name>
</gene>
<name>A0A0R1VYH6_9LACO</name>